<reference evidence="2 3" key="1">
    <citation type="journal article" date="2011" name="EMBO J.">
        <title>Structural diversity of bacterial flagellar motors.</title>
        <authorList>
            <person name="Chen S."/>
            <person name="Beeby M."/>
            <person name="Murphy G.E."/>
            <person name="Leadbetter J.R."/>
            <person name="Hendrixson D.R."/>
            <person name="Briegel A."/>
            <person name="Li Z."/>
            <person name="Shi J."/>
            <person name="Tocheva E.I."/>
            <person name="Muller A."/>
            <person name="Dobro M.J."/>
            <person name="Jensen G.J."/>
        </authorList>
    </citation>
    <scope>NUCLEOTIDE SEQUENCE [LARGE SCALE GENOMIC DNA]</scope>
    <source>
        <strain evidence="2 3">DSM 6540</strain>
    </source>
</reference>
<evidence type="ECO:0000256" key="1">
    <source>
        <dbReference type="SAM" id="Coils"/>
    </source>
</evidence>
<dbReference type="Proteomes" id="UP000003240">
    <property type="component" value="Unassembled WGS sequence"/>
</dbReference>
<protein>
    <submittedName>
        <fullName evidence="2">Outer membrane chaperone Skp (OmpH)</fullName>
    </submittedName>
</protein>
<dbReference type="EMBL" id="AFGF01000157">
    <property type="protein sequence ID" value="EGO62945.1"/>
    <property type="molecule type" value="Genomic_DNA"/>
</dbReference>
<proteinExistence type="predicted"/>
<name>F7NM19_9FIRM</name>
<dbReference type="InterPro" id="IPR005632">
    <property type="entry name" value="Chaperone_Skp"/>
</dbReference>
<feature type="coiled-coil region" evidence="1">
    <location>
        <begin position="46"/>
        <end position="111"/>
    </location>
</feature>
<dbReference type="SMART" id="SM00935">
    <property type="entry name" value="OmpH"/>
    <property type="match status" value="1"/>
</dbReference>
<dbReference type="PROSITE" id="PS51257">
    <property type="entry name" value="PROKAR_LIPOPROTEIN"/>
    <property type="match status" value="1"/>
</dbReference>
<comment type="caution">
    <text evidence="2">The sequence shown here is derived from an EMBL/GenBank/DDBJ whole genome shotgun (WGS) entry which is preliminary data.</text>
</comment>
<dbReference type="AlphaFoldDB" id="F7NM19"/>
<evidence type="ECO:0000313" key="3">
    <source>
        <dbReference type="Proteomes" id="UP000003240"/>
    </source>
</evidence>
<dbReference type="Gene3D" id="3.30.910.20">
    <property type="entry name" value="Skp domain"/>
    <property type="match status" value="1"/>
</dbReference>
<sequence length="140" mass="15554">MHNHVKRLSAIIIVMTFILVLAAGCSGASQVGVFDPEKVMAESPKVKQLQEQLNVKAKELTDKLEQEKANLSAEDQQKRQEEAYNEFLKIKQDLESQVDAALKQASDQVAQEKNLGVILYRSSVAQGGLDVTDDIIKKMQ</sequence>
<dbReference type="GO" id="GO:0051082">
    <property type="term" value="F:unfolded protein binding"/>
    <property type="evidence" value="ECO:0007669"/>
    <property type="project" value="InterPro"/>
</dbReference>
<dbReference type="RefSeq" id="WP_004097354.1">
    <property type="nucleotide sequence ID" value="NZ_AFGF01000157.1"/>
</dbReference>
<dbReference type="STRING" id="1009370.ALO_15727"/>
<keyword evidence="1" id="KW-0175">Coiled coil</keyword>
<gene>
    <name evidence="2" type="ORF">ALO_15727</name>
</gene>
<dbReference type="OrthoDB" id="1629141at2"/>
<organism evidence="2 3">
    <name type="scientific">Acetonema longum DSM 6540</name>
    <dbReference type="NCBI Taxonomy" id="1009370"/>
    <lineage>
        <taxon>Bacteria</taxon>
        <taxon>Bacillati</taxon>
        <taxon>Bacillota</taxon>
        <taxon>Negativicutes</taxon>
        <taxon>Acetonemataceae</taxon>
        <taxon>Acetonema</taxon>
    </lineage>
</organism>
<accession>F7NM19</accession>
<evidence type="ECO:0000313" key="2">
    <source>
        <dbReference type="EMBL" id="EGO62945.1"/>
    </source>
</evidence>
<dbReference type="SUPFAM" id="SSF111384">
    <property type="entry name" value="OmpH-like"/>
    <property type="match status" value="1"/>
</dbReference>
<dbReference type="eggNOG" id="COG2825">
    <property type="taxonomic scope" value="Bacteria"/>
</dbReference>
<dbReference type="InterPro" id="IPR024930">
    <property type="entry name" value="Skp_dom_sf"/>
</dbReference>
<keyword evidence="3" id="KW-1185">Reference proteome</keyword>